<proteinExistence type="predicted"/>
<sequence length="233" mass="26658">MNKINDLKNEKDNDNKEEKEIPNETTLEQKLVKVKKEDDDERGDSKMPHPIIYSFQSAKSLTNPSITTTPTSLNNNMSNHESLNPSNSNKSNRSYKNGRKSLNASSVQWITIEEIKKTKKIQENHQNSTSNQTSTSMFFEITPIKSYETKEENQHEHYSTPINRSTTLSSLTTTPITKNNEILYTTPQNTIHPGQEESETKPFIESSSSKITSFISNITRRTSRRLRQSFGNL</sequence>
<dbReference type="STRING" id="1754190.A0A1Y2FV67"/>
<comment type="caution">
    <text evidence="2">The sequence shown here is derived from an EMBL/GenBank/DDBJ whole genome shotgun (WGS) entry which is preliminary data.</text>
</comment>
<feature type="compositionally biased region" description="Basic and acidic residues" evidence="1">
    <location>
        <begin position="1"/>
        <end position="22"/>
    </location>
</feature>
<dbReference type="AlphaFoldDB" id="A0A1Y2FV67"/>
<gene>
    <name evidence="2" type="ORF">LY90DRAFT_696630</name>
</gene>
<evidence type="ECO:0000313" key="3">
    <source>
        <dbReference type="Proteomes" id="UP000193920"/>
    </source>
</evidence>
<name>A0A1Y2FV67_9FUNG</name>
<keyword evidence="3" id="KW-1185">Reference proteome</keyword>
<dbReference type="Proteomes" id="UP000193920">
    <property type="component" value="Unassembled WGS sequence"/>
</dbReference>
<accession>A0A1Y2FV67</accession>
<dbReference type="EMBL" id="MCOG01000001">
    <property type="protein sequence ID" value="ORY87194.1"/>
    <property type="molecule type" value="Genomic_DNA"/>
</dbReference>
<feature type="region of interest" description="Disordered" evidence="1">
    <location>
        <begin position="1"/>
        <end position="100"/>
    </location>
</feature>
<feature type="compositionally biased region" description="Polar residues" evidence="1">
    <location>
        <begin position="179"/>
        <end position="192"/>
    </location>
</feature>
<feature type="compositionally biased region" description="Polar residues" evidence="1">
    <location>
        <begin position="54"/>
        <end position="83"/>
    </location>
</feature>
<evidence type="ECO:0000256" key="1">
    <source>
        <dbReference type="SAM" id="MobiDB-lite"/>
    </source>
</evidence>
<organism evidence="2 3">
    <name type="scientific">Neocallimastix californiae</name>
    <dbReference type="NCBI Taxonomy" id="1754190"/>
    <lineage>
        <taxon>Eukaryota</taxon>
        <taxon>Fungi</taxon>
        <taxon>Fungi incertae sedis</taxon>
        <taxon>Chytridiomycota</taxon>
        <taxon>Chytridiomycota incertae sedis</taxon>
        <taxon>Neocallimastigomycetes</taxon>
        <taxon>Neocallimastigales</taxon>
        <taxon>Neocallimastigaceae</taxon>
        <taxon>Neocallimastix</taxon>
    </lineage>
</organism>
<protein>
    <submittedName>
        <fullName evidence="2">Uncharacterized protein</fullName>
    </submittedName>
</protein>
<feature type="region of interest" description="Disordered" evidence="1">
    <location>
        <begin position="179"/>
        <end position="205"/>
    </location>
</feature>
<evidence type="ECO:0000313" key="2">
    <source>
        <dbReference type="EMBL" id="ORY87194.1"/>
    </source>
</evidence>
<feature type="compositionally biased region" description="Low complexity" evidence="1">
    <location>
        <begin position="84"/>
        <end position="95"/>
    </location>
</feature>
<feature type="compositionally biased region" description="Basic and acidic residues" evidence="1">
    <location>
        <begin position="30"/>
        <end position="47"/>
    </location>
</feature>
<reference evidence="2 3" key="1">
    <citation type="submission" date="2016-08" db="EMBL/GenBank/DDBJ databases">
        <title>A Parts List for Fungal Cellulosomes Revealed by Comparative Genomics.</title>
        <authorList>
            <consortium name="DOE Joint Genome Institute"/>
            <person name="Haitjema C.H."/>
            <person name="Gilmore S.P."/>
            <person name="Henske J.K."/>
            <person name="Solomon K.V."/>
            <person name="De Groot R."/>
            <person name="Kuo A."/>
            <person name="Mondo S.J."/>
            <person name="Salamov A.A."/>
            <person name="Labutti K."/>
            <person name="Zhao Z."/>
            <person name="Chiniquy J."/>
            <person name="Barry K."/>
            <person name="Brewer H.M."/>
            <person name="Purvine S.O."/>
            <person name="Wright A.T."/>
            <person name="Boxma B."/>
            <person name="Van Alen T."/>
            <person name="Hackstein J.H."/>
            <person name="Baker S.E."/>
            <person name="Grigoriev I.V."/>
            <person name="O'Malley M.A."/>
        </authorList>
    </citation>
    <scope>NUCLEOTIDE SEQUENCE [LARGE SCALE GENOMIC DNA]</scope>
    <source>
        <strain evidence="2 3">G1</strain>
    </source>
</reference>